<comment type="caution">
    <text evidence="4">The sequence shown here is derived from an EMBL/GenBank/DDBJ whole genome shotgun (WGS) entry which is preliminary data.</text>
</comment>
<dbReference type="PROSITE" id="PS00108">
    <property type="entry name" value="PROTEIN_KINASE_ST"/>
    <property type="match status" value="1"/>
</dbReference>
<keyword evidence="5" id="KW-1185">Reference proteome</keyword>
<dbReference type="PANTHER" id="PTHR24347">
    <property type="entry name" value="SERINE/THREONINE-PROTEIN KINASE"/>
    <property type="match status" value="1"/>
</dbReference>
<keyword evidence="2" id="KW-0472">Membrane</keyword>
<name>A0A8S1MYJ1_9CILI</name>
<evidence type="ECO:0000313" key="5">
    <source>
        <dbReference type="Proteomes" id="UP000692954"/>
    </source>
</evidence>
<dbReference type="Pfam" id="PF00069">
    <property type="entry name" value="Pkinase"/>
    <property type="match status" value="1"/>
</dbReference>
<proteinExistence type="predicted"/>
<feature type="coiled-coil region" evidence="1">
    <location>
        <begin position="222"/>
        <end position="249"/>
    </location>
</feature>
<gene>
    <name evidence="4" type="ORF">PSON_ATCC_30995.1.T0430021</name>
</gene>
<dbReference type="InterPro" id="IPR008271">
    <property type="entry name" value="Ser/Thr_kinase_AS"/>
</dbReference>
<feature type="transmembrane region" description="Helical" evidence="2">
    <location>
        <begin position="150"/>
        <end position="174"/>
    </location>
</feature>
<dbReference type="OrthoDB" id="6513151at2759"/>
<keyword evidence="2" id="KW-1133">Transmembrane helix</keyword>
<evidence type="ECO:0000313" key="4">
    <source>
        <dbReference type="EMBL" id="CAD8082103.1"/>
    </source>
</evidence>
<evidence type="ECO:0000259" key="3">
    <source>
        <dbReference type="PROSITE" id="PS50011"/>
    </source>
</evidence>
<accession>A0A8S1MYJ1</accession>
<reference evidence="4" key="1">
    <citation type="submission" date="2021-01" db="EMBL/GenBank/DDBJ databases">
        <authorList>
            <consortium name="Genoscope - CEA"/>
            <person name="William W."/>
        </authorList>
    </citation>
    <scope>NUCLEOTIDE SEQUENCE</scope>
</reference>
<dbReference type="Proteomes" id="UP000692954">
    <property type="component" value="Unassembled WGS sequence"/>
</dbReference>
<evidence type="ECO:0000256" key="2">
    <source>
        <dbReference type="SAM" id="Phobius"/>
    </source>
</evidence>
<keyword evidence="2" id="KW-0812">Transmembrane</keyword>
<feature type="domain" description="Protein kinase" evidence="3">
    <location>
        <begin position="1"/>
        <end position="287"/>
    </location>
</feature>
<dbReference type="GO" id="GO:0004672">
    <property type="term" value="F:protein kinase activity"/>
    <property type="evidence" value="ECO:0007669"/>
    <property type="project" value="InterPro"/>
</dbReference>
<organism evidence="4 5">
    <name type="scientific">Paramecium sonneborni</name>
    <dbReference type="NCBI Taxonomy" id="65129"/>
    <lineage>
        <taxon>Eukaryota</taxon>
        <taxon>Sar</taxon>
        <taxon>Alveolata</taxon>
        <taxon>Ciliophora</taxon>
        <taxon>Intramacronucleata</taxon>
        <taxon>Oligohymenophorea</taxon>
        <taxon>Peniculida</taxon>
        <taxon>Parameciidae</taxon>
        <taxon>Paramecium</taxon>
    </lineage>
</organism>
<keyword evidence="1" id="KW-0175">Coiled coil</keyword>
<dbReference type="GO" id="GO:0005524">
    <property type="term" value="F:ATP binding"/>
    <property type="evidence" value="ECO:0007669"/>
    <property type="project" value="InterPro"/>
</dbReference>
<dbReference type="AlphaFoldDB" id="A0A8S1MYJ1"/>
<dbReference type="EMBL" id="CAJJDN010000043">
    <property type="protein sequence ID" value="CAD8082103.1"/>
    <property type="molecule type" value="Genomic_DNA"/>
</dbReference>
<dbReference type="SMART" id="SM00220">
    <property type="entry name" value="S_TKc"/>
    <property type="match status" value="1"/>
</dbReference>
<dbReference type="PROSITE" id="PS50011">
    <property type="entry name" value="PROTEIN_KINASE_DOM"/>
    <property type="match status" value="1"/>
</dbReference>
<protein>
    <recommendedName>
        <fullName evidence="3">Protein kinase domain-containing protein</fullName>
    </recommendedName>
</protein>
<evidence type="ECO:0000256" key="1">
    <source>
        <dbReference type="SAM" id="Coils"/>
    </source>
</evidence>
<dbReference type="InterPro" id="IPR000719">
    <property type="entry name" value="Prot_kinase_dom"/>
</dbReference>
<sequence>MNVQRLQDKELMQQLTQQGRKAQMKFTQLKQYDLEIRKYKIRLGEPSIILYVQDIRILLRILNYILMRKVKPPIQRVFIIKKRPLKSKEIKVIIKQLLLEIQHSHFKGICHRDLKPNNIFVYLQENITPPHVKLVDFGVSRRFISIQKKLIFGLLESFVINVLFKGFLCILINYQILLIQMDIQRIFNYSTSIFEIGTTCDVIALINKNNVQRDNCERCRSLVKSLKIKEQLEDVIKKLQNSSSVIENISINDRGRDFVNFHIIQRHTDKCGLIQLMNSVRSSNAFMNRSCGLQFCGSSKKTIHKDPFGDVFNIQSSIEMKVEQHNQNNGILSQLGSQLRSYIGILKTELIVRTTAQQKERIISQQNVQRIKEVDEITEHQS</sequence>